<dbReference type="InterPro" id="IPR014016">
    <property type="entry name" value="UvrD-like_ATP-bd"/>
</dbReference>
<dbReference type="Pfam" id="PF12726">
    <property type="entry name" value="SEN1_N"/>
    <property type="match status" value="1"/>
</dbReference>
<dbReference type="GO" id="GO:0005657">
    <property type="term" value="C:replication fork"/>
    <property type="evidence" value="ECO:0007669"/>
    <property type="project" value="EnsemblFungi"/>
</dbReference>
<reference evidence="13 14" key="1">
    <citation type="journal article" date="2009" name="Nature">
        <title>Evolution of pathogenicity and sexual reproduction in eight Candida genomes.</title>
        <authorList>
            <person name="Butler G."/>
            <person name="Rasmussen M.D."/>
            <person name="Lin M.F."/>
            <person name="Santos M.A."/>
            <person name="Sakthikumar S."/>
            <person name="Munro C.A."/>
            <person name="Rheinbay E."/>
            <person name="Grabherr M."/>
            <person name="Forche A."/>
            <person name="Reedy J.L."/>
            <person name="Agrafioti I."/>
            <person name="Arnaud M.B."/>
            <person name="Bates S."/>
            <person name="Brown A.J."/>
            <person name="Brunke S."/>
            <person name="Costanzo M.C."/>
            <person name="Fitzpatrick D.A."/>
            <person name="de Groot P.W."/>
            <person name="Harris D."/>
            <person name="Hoyer L.L."/>
            <person name="Hube B."/>
            <person name="Klis F.M."/>
            <person name="Kodira C."/>
            <person name="Lennard N."/>
            <person name="Logue M.E."/>
            <person name="Martin R."/>
            <person name="Neiman A.M."/>
            <person name="Nikolaou E."/>
            <person name="Quail M.A."/>
            <person name="Quinn J."/>
            <person name="Santos M.C."/>
            <person name="Schmitzberger F.F."/>
            <person name="Sherlock G."/>
            <person name="Shah P."/>
            <person name="Silverstein K.A."/>
            <person name="Skrzypek M.S."/>
            <person name="Soll D."/>
            <person name="Staggs R."/>
            <person name="Stansfield I."/>
            <person name="Stumpf M.P."/>
            <person name="Sudbery P.E."/>
            <person name="Srikantha T."/>
            <person name="Zeng Q."/>
            <person name="Berman J."/>
            <person name="Berriman M."/>
            <person name="Heitman J."/>
            <person name="Gow N.A."/>
            <person name="Lorenz M.C."/>
            <person name="Birren B.W."/>
            <person name="Kellis M."/>
            <person name="Cuomo C.A."/>
        </authorList>
    </citation>
    <scope>NUCLEOTIDE SEQUENCE [LARGE SCALE GENOMIC DNA]</scope>
    <source>
        <strain evidence="14">ATCC 11503 / BCRC 21390 / CBS 2605 / JCM 1781 / NBRC 1676 / NRRL YB-4239</strain>
    </source>
</reference>
<feature type="compositionally biased region" description="Low complexity" evidence="10">
    <location>
        <begin position="1093"/>
        <end position="1102"/>
    </location>
</feature>
<feature type="compositionally biased region" description="Low complexity" evidence="10">
    <location>
        <begin position="1875"/>
        <end position="1887"/>
    </location>
</feature>
<dbReference type="GO" id="GO:0045454">
    <property type="term" value="P:cell redox homeostasis"/>
    <property type="evidence" value="ECO:0007669"/>
    <property type="project" value="EnsemblFungi"/>
</dbReference>
<evidence type="ECO:0000313" key="13">
    <source>
        <dbReference type="EMBL" id="EDK44721.1"/>
    </source>
</evidence>
<dbReference type="GO" id="GO:0008033">
    <property type="term" value="P:tRNA processing"/>
    <property type="evidence" value="ECO:0007669"/>
    <property type="project" value="EnsemblFungi"/>
</dbReference>
<feature type="region of interest" description="Disordered" evidence="10">
    <location>
        <begin position="1949"/>
        <end position="2053"/>
    </location>
</feature>
<dbReference type="PROSITE" id="PS51193">
    <property type="entry name" value="HELICASE_ATP_BIND_2"/>
    <property type="match status" value="1"/>
</dbReference>
<dbReference type="CDD" id="cd18808">
    <property type="entry name" value="SF1_C_Upf1"/>
    <property type="match status" value="1"/>
</dbReference>
<dbReference type="EMBL" id="CH981526">
    <property type="protein sequence ID" value="EDK44721.1"/>
    <property type="molecule type" value="Genomic_DNA"/>
</dbReference>
<dbReference type="GO" id="GO:0016180">
    <property type="term" value="P:snRNA processing"/>
    <property type="evidence" value="ECO:0007669"/>
    <property type="project" value="EnsemblFungi"/>
</dbReference>
<keyword evidence="3 8" id="KW-0547">Nucleotide-binding</keyword>
<dbReference type="GO" id="GO:0006369">
    <property type="term" value="P:termination of RNA polymerase II transcription"/>
    <property type="evidence" value="ECO:0007669"/>
    <property type="project" value="EnsemblFungi"/>
</dbReference>
<dbReference type="InterPro" id="IPR014013">
    <property type="entry name" value="Helic_SF1/SF2_ATP-bd_DinG/Rad3"/>
</dbReference>
<evidence type="ECO:0000313" key="14">
    <source>
        <dbReference type="Proteomes" id="UP000001996"/>
    </source>
</evidence>
<dbReference type="GO" id="GO:0006364">
    <property type="term" value="P:rRNA processing"/>
    <property type="evidence" value="ECO:0007669"/>
    <property type="project" value="EnsemblFungi"/>
</dbReference>
<dbReference type="GO" id="GO:0060257">
    <property type="term" value="P:negative regulation of flocculation"/>
    <property type="evidence" value="ECO:0007669"/>
    <property type="project" value="EnsemblFungi"/>
</dbReference>
<dbReference type="GO" id="GO:0005524">
    <property type="term" value="F:ATP binding"/>
    <property type="evidence" value="ECO:0007669"/>
    <property type="project" value="UniProtKB-UniRule"/>
</dbReference>
<dbReference type="eggNOG" id="KOG1801">
    <property type="taxonomic scope" value="Eukaryota"/>
</dbReference>
<dbReference type="GO" id="GO:0016787">
    <property type="term" value="F:hydrolase activity"/>
    <property type="evidence" value="ECO:0007669"/>
    <property type="project" value="UniProtKB-UniRule"/>
</dbReference>
<sequence>MSNSGQPPFDEKEYNSLISLINRSLDGGSESGIHELALQKCHEYLLRYTNDIHWFCNEKLYPISIYSLILFSFPNNALSPSLRPYMAKSLTACNKCLLNYNTGKAELRLNFATIKKIPIANVQQFMEVINNWELEILVPILEEVYNKVQSGGSNELNAKQVQVCINWCLGNPQIVRSHSSVKEKFGVLITLLLRVGSTNLFPKELLPGLWYLLLEGNSDADHKLWAQKWLQQLQQDQVVYSETSLSEAFILEFSVHLYRIEDPTFYSDHNAVKFWEAFNTVIDFIDNEALEKRLNAPSDIEVMSQYKNLRFYPVMRTLANSLMSEINGPLPIMLKTFAKILQRLKNTFWKVNFKNDPIELSQRILQNPFFFSHIEKCTIENDTTPTTNITNIVNEKFDQGQWLLNDLVSWIPQMIASVDIIQRQPLSKKFSSFLLRFSSSNKLDYIERDSYLQNMGFKLLNNQFSFKDNEDNNSENSVELLKFRSIRADIDEESEKLLLLAMRNFSHENNYATLLVSKCIRYDLSILVQNTLLLTDDKKPMLFDTFPILWNHLHRLKLSSNLALSQEIIKCFKNIRLIILFRPVKDTVEKPDITKVKVHHNDSVTAVIKYVNLILGNISLTSPQNLKLILSDQNCLNSLWSCVFAPLSSQPALDFMNEVYDGTGRLELIQEGLKHNPKGFLTAINVNLKELTTLKIYEPSPKTVRILMDVIKAIADPLNPVLLSPGMASAHDEVKQFWSQALLFLVMIYEQAIIWAGRYHMHELVEFTRDTLDLSHLMLESFRLFADGLSVYEGKDCARQLFLDFMGAFGSMTLWLRLGDVALLNSCVELVMKVLDLAGEQQFGIEDAIIEKLTKFGVKFKRFNNKLSESQRTQILSKVRECNPHLVDQIVDEANRAKEKKSFEKDGERATSKRIGSPQGNIIDLTKEENSLQSNRHLIKFAEGDIGSKNFKQPTSQYNYGSDPDSTTVKRVGKQQTLGRFARILSEPPAAPPSSLPAKGTNSLDMIRKDLKLARTAPTKPDKTPAPPRPAGFNTKKAPPVIGRSLNTIRHARKVESDSSDEDEDNVDVSDLFVDKKKKVKVTEVDLHGRVVSSSSSSSASSSHKRSAADEEKLEKERMAKRLNVNLKPLYLNVLKWNYNSKSEFPSEDRSMYEKVKNSYDKVKDYVKAMEPLLMLECWQAIQSAKDTIKETPFELVVGSRTSIDGFFDVFTSMSKKTIEDRKLIASDLIVLGCTNDATILRPEEQRNYLKAPNTLTCLAKVTLIKSAGPELADVTVRVYPSGPLIGALTPKTSIIGMKVMQMVTVEREFSSLRGLEYYDLSDAIIAAKPNPPIEVNDAEIEQMYKIYDVNKSQARAIKGTYESDGFFLIQGPPGTGKTKTILGIVGYALSHKESDKIIELPQKPAAKPSKGGKILICAPSNAAVDELVLRLRNGVKNSKGEHMDLKVVRLGRSDAINAAVRDLTLEELVDKELQSKQQEDVIIDPGIRAEHTKKVKERDQIKTRLSTESLSSKEIDKLETRLREVNKERSDLAKKLDEQRERASIAYRSREIGRRTIQTKILDDAQVLCATLSGSAHELISSLSVKFDQVIIDEACQCLELSAIIPLRYGCRKCIMVGDPNQLPPTVLSQAASSFNYEQSLFVRMQTNYPDSVYLLNVQYRMHPQISQFPSAEFYQSKLKDGPNMEEKNKRPWHSIKPLSPYRFFDIASRHTKNELTRSLFNLEEARICLQLVQKLITLIPQQAFAGKVGIISPYKEQIRTIKDVFVREYGKIILNEIDFNTVDGFQGQEKEIIIMSCVRASADGNVGFLSDVRRMNVALTRARTTLWILGNRESLLRNKVWNRLLKDAEQRNAVTNASPGFLSSKNEITSIATSTGAGTTSTKTIPPKLEGAPSKRLSNDSLVDKFDLKRQRKLAETFNTVHEQNSSSAYSGKRKLDKSVEKNILKQDSLPLSTTNATTHPSRLPFHVNNGTVQQAKNTQGLPAKPTKMSKPMQEQPPSKSTTEPKKADIPRPTSSGTLPKRPVGPTSSGVIRPPKPKPTSSIFIPRNKRK</sequence>
<dbReference type="Gene3D" id="3.40.50.300">
    <property type="entry name" value="P-loop containing nucleotide triphosphate hydrolases"/>
    <property type="match status" value="2"/>
</dbReference>
<dbReference type="GO" id="GO:0043139">
    <property type="term" value="F:5'-3' DNA helicase activity"/>
    <property type="evidence" value="ECO:0007669"/>
    <property type="project" value="EnsemblFungi"/>
</dbReference>
<evidence type="ECO:0000256" key="9">
    <source>
        <dbReference type="SAM" id="Coils"/>
    </source>
</evidence>
<keyword evidence="7" id="KW-0539">Nucleus</keyword>
<feature type="domain" description="UvrD-like helicase ATP-binding" evidence="12">
    <location>
        <begin position="1351"/>
        <end position="1664"/>
    </location>
</feature>
<dbReference type="Pfam" id="PF23576">
    <property type="entry name" value="SEN1_barrel"/>
    <property type="match status" value="1"/>
</dbReference>
<evidence type="ECO:0000256" key="5">
    <source>
        <dbReference type="ARBA" id="ARBA00022806"/>
    </source>
</evidence>
<dbReference type="GO" id="GO:0001147">
    <property type="term" value="F:transcription termination site sequence-specific DNA binding"/>
    <property type="evidence" value="ECO:0007669"/>
    <property type="project" value="TreeGrafter"/>
</dbReference>
<comment type="similarity">
    <text evidence="2">Belongs to the DNA2/NAM7 helicase family.</text>
</comment>
<evidence type="ECO:0000256" key="3">
    <source>
        <dbReference type="ARBA" id="ARBA00022741"/>
    </source>
</evidence>
<feature type="region of interest" description="Disordered" evidence="10">
    <location>
        <begin position="950"/>
        <end position="969"/>
    </location>
</feature>
<feature type="domain" description="Helicase ATP-binding" evidence="11">
    <location>
        <begin position="1337"/>
        <end position="1660"/>
    </location>
</feature>
<dbReference type="InterPro" id="IPR024481">
    <property type="entry name" value="Helicase_Sen1_N"/>
</dbReference>
<evidence type="ECO:0008006" key="15">
    <source>
        <dbReference type="Google" id="ProtNLM"/>
    </source>
</evidence>
<keyword evidence="4 8" id="KW-0378">Hydrolase</keyword>
<feature type="binding site" evidence="8">
    <location>
        <begin position="1372"/>
        <end position="1379"/>
    </location>
    <ligand>
        <name>ATP</name>
        <dbReference type="ChEBI" id="CHEBI:30616"/>
    </ligand>
</feature>
<feature type="compositionally biased region" description="Basic and acidic residues" evidence="10">
    <location>
        <begin position="898"/>
        <end position="911"/>
    </location>
</feature>
<dbReference type="GO" id="GO:0016604">
    <property type="term" value="C:nuclear body"/>
    <property type="evidence" value="ECO:0007669"/>
    <property type="project" value="TreeGrafter"/>
</dbReference>
<dbReference type="InterPro" id="IPR045055">
    <property type="entry name" value="DNA2/NAM7-like"/>
</dbReference>
<name>A5DZW3_LODEL</name>
<dbReference type="InterPro" id="IPR047187">
    <property type="entry name" value="SF1_C_Upf1"/>
</dbReference>
<feature type="region of interest" description="Disordered" evidence="10">
    <location>
        <begin position="1015"/>
        <end position="1041"/>
    </location>
</feature>
<dbReference type="Proteomes" id="UP000001996">
    <property type="component" value="Unassembled WGS sequence"/>
</dbReference>
<feature type="region of interest" description="Disordered" evidence="10">
    <location>
        <begin position="1875"/>
        <end position="1899"/>
    </location>
</feature>
<gene>
    <name evidence="13" type="ORF">LELG_02900</name>
</gene>
<dbReference type="GO" id="GO:0031124">
    <property type="term" value="P:mRNA 3'-end processing"/>
    <property type="evidence" value="ECO:0007669"/>
    <property type="project" value="EnsemblFungi"/>
</dbReference>
<dbReference type="PANTHER" id="PTHR10887:SF495">
    <property type="entry name" value="HELICASE SENATAXIN ISOFORM X1-RELATED"/>
    <property type="match status" value="1"/>
</dbReference>
<dbReference type="CDD" id="cd18042">
    <property type="entry name" value="DEXXQc_SETX"/>
    <property type="match status" value="1"/>
</dbReference>
<dbReference type="OrthoDB" id="6513042at2759"/>
<evidence type="ECO:0000256" key="2">
    <source>
        <dbReference type="ARBA" id="ARBA00007913"/>
    </source>
</evidence>
<dbReference type="FunFam" id="3.40.50.300:FF:000326">
    <property type="entry name" value="P-loop containing nucleoside triphosphate hydrolase"/>
    <property type="match status" value="1"/>
</dbReference>
<dbReference type="GO" id="GO:0031126">
    <property type="term" value="P:sno(s)RNA 3'-end processing"/>
    <property type="evidence" value="ECO:0007669"/>
    <property type="project" value="EnsemblFungi"/>
</dbReference>
<evidence type="ECO:0000256" key="4">
    <source>
        <dbReference type="ARBA" id="ARBA00022801"/>
    </source>
</evidence>
<dbReference type="OMA" id="ICKCLEY"/>
<protein>
    <recommendedName>
        <fullName evidence="15">Helicase SEN1</fullName>
    </recommendedName>
</protein>
<dbReference type="Pfam" id="PF13087">
    <property type="entry name" value="AAA_12"/>
    <property type="match status" value="1"/>
</dbReference>
<dbReference type="GO" id="GO:0006283">
    <property type="term" value="P:transcription-coupled nucleotide-excision repair"/>
    <property type="evidence" value="ECO:0007669"/>
    <property type="project" value="EnsemblFungi"/>
</dbReference>
<keyword evidence="14" id="KW-1185">Reference proteome</keyword>
<dbReference type="CDD" id="cd21408">
    <property type="entry name" value="1B_Sen1p-like"/>
    <property type="match status" value="1"/>
</dbReference>
<dbReference type="GO" id="GO:0032040">
    <property type="term" value="C:small-subunit processome"/>
    <property type="evidence" value="ECO:0007669"/>
    <property type="project" value="EnsemblFungi"/>
</dbReference>
<keyword evidence="5 8" id="KW-0347">Helicase</keyword>
<evidence type="ECO:0000256" key="6">
    <source>
        <dbReference type="ARBA" id="ARBA00022840"/>
    </source>
</evidence>
<dbReference type="GO" id="GO:0033678">
    <property type="term" value="F:5'-3' DNA/RNA helicase activity"/>
    <property type="evidence" value="ECO:0007669"/>
    <property type="project" value="EnsemblFungi"/>
</dbReference>
<evidence type="ECO:0000256" key="7">
    <source>
        <dbReference type="ARBA" id="ARBA00023242"/>
    </source>
</evidence>
<feature type="compositionally biased region" description="Polar residues" evidence="10">
    <location>
        <begin position="1952"/>
        <end position="1963"/>
    </location>
</feature>
<accession>A5DZW3</accession>
<feature type="region of interest" description="Disordered" evidence="10">
    <location>
        <begin position="1090"/>
        <end position="1114"/>
    </location>
</feature>
<evidence type="ECO:0000256" key="10">
    <source>
        <dbReference type="SAM" id="MobiDB-lite"/>
    </source>
</evidence>
<dbReference type="GO" id="GO:0045005">
    <property type="term" value="P:DNA-templated DNA replication maintenance of fidelity"/>
    <property type="evidence" value="ECO:0007669"/>
    <property type="project" value="EnsemblFungi"/>
</dbReference>
<dbReference type="InParanoid" id="A5DZW3"/>
<dbReference type="FunFam" id="3.40.50.300:FF:001152">
    <property type="entry name" value="tRNA-splicing endonuclease, putative"/>
    <property type="match status" value="1"/>
</dbReference>
<dbReference type="InterPro" id="IPR027417">
    <property type="entry name" value="P-loop_NTPase"/>
</dbReference>
<dbReference type="GO" id="GO:0019904">
    <property type="term" value="F:protein domain specific binding"/>
    <property type="evidence" value="ECO:0007669"/>
    <property type="project" value="EnsemblFungi"/>
</dbReference>
<evidence type="ECO:0000259" key="11">
    <source>
        <dbReference type="PROSITE" id="PS51193"/>
    </source>
</evidence>
<dbReference type="GO" id="GO:0005737">
    <property type="term" value="C:cytoplasm"/>
    <property type="evidence" value="ECO:0007669"/>
    <property type="project" value="EnsemblFungi"/>
</dbReference>
<dbReference type="GO" id="GO:0006357">
    <property type="term" value="P:regulation of transcription by RNA polymerase II"/>
    <property type="evidence" value="ECO:0007669"/>
    <property type="project" value="EnsemblFungi"/>
</dbReference>
<dbReference type="GO" id="GO:0035649">
    <property type="term" value="C:Nrd1 complex"/>
    <property type="evidence" value="ECO:0007669"/>
    <property type="project" value="EnsemblFungi"/>
</dbReference>
<dbReference type="InterPro" id="IPR041679">
    <property type="entry name" value="DNA2/NAM7-like_C"/>
</dbReference>
<dbReference type="HOGENOM" id="CLU_000459_2_0_1"/>
<comment type="subcellular location">
    <subcellularLocation>
        <location evidence="1">Nucleus</location>
    </subcellularLocation>
</comment>
<dbReference type="InterPro" id="IPR044340">
    <property type="entry name" value="Helicase_Sen1_1B_dom"/>
</dbReference>
<dbReference type="PANTHER" id="PTHR10887">
    <property type="entry name" value="DNA2/NAM7 HELICASE FAMILY"/>
    <property type="match status" value="1"/>
</dbReference>
<dbReference type="GO" id="GO:0006386">
    <property type="term" value="P:termination of RNA polymerase III transcription"/>
    <property type="evidence" value="ECO:0007669"/>
    <property type="project" value="EnsemblFungi"/>
</dbReference>
<dbReference type="SUPFAM" id="SSF52540">
    <property type="entry name" value="P-loop containing nucleoside triphosphate hydrolases"/>
    <property type="match status" value="1"/>
</dbReference>
<evidence type="ECO:0000259" key="12">
    <source>
        <dbReference type="PROSITE" id="PS51198"/>
    </source>
</evidence>
<dbReference type="InterPro" id="IPR056474">
    <property type="entry name" value="SEN1_barrel"/>
</dbReference>
<feature type="compositionally biased region" description="Polar residues" evidence="10">
    <location>
        <begin position="1971"/>
        <end position="1983"/>
    </location>
</feature>
<dbReference type="InterPro" id="IPR041677">
    <property type="entry name" value="DNA2/NAM7_AAA_11"/>
</dbReference>
<proteinExistence type="inferred from homology"/>
<keyword evidence="6 8" id="KW-0067">ATP-binding</keyword>
<dbReference type="VEuPathDB" id="FungiDB:LELG_02900"/>
<dbReference type="STRING" id="379508.A5DZW3"/>
<keyword evidence="9" id="KW-0175">Coiled coil</keyword>
<feature type="region of interest" description="Disordered" evidence="10">
    <location>
        <begin position="898"/>
        <end position="919"/>
    </location>
</feature>
<evidence type="ECO:0000256" key="1">
    <source>
        <dbReference type="ARBA" id="ARBA00004123"/>
    </source>
</evidence>
<dbReference type="Pfam" id="PF13086">
    <property type="entry name" value="AAA_11"/>
    <property type="match status" value="1"/>
</dbReference>
<dbReference type="FunCoup" id="A5DZW3">
    <property type="interactions" value="309"/>
</dbReference>
<feature type="coiled-coil region" evidence="9">
    <location>
        <begin position="1509"/>
        <end position="1543"/>
    </location>
</feature>
<dbReference type="PROSITE" id="PS51198">
    <property type="entry name" value="UVRD_HELICASE_ATP_BIND"/>
    <property type="match status" value="1"/>
</dbReference>
<evidence type="ECO:0000256" key="8">
    <source>
        <dbReference type="PROSITE-ProRule" id="PRU00560"/>
    </source>
</evidence>
<organism evidence="13 14">
    <name type="scientific">Lodderomyces elongisporus (strain ATCC 11503 / CBS 2605 / JCM 1781 / NBRC 1676 / NRRL YB-4239)</name>
    <name type="common">Yeast</name>
    <name type="synonym">Saccharomyces elongisporus</name>
    <dbReference type="NCBI Taxonomy" id="379508"/>
    <lineage>
        <taxon>Eukaryota</taxon>
        <taxon>Fungi</taxon>
        <taxon>Dikarya</taxon>
        <taxon>Ascomycota</taxon>
        <taxon>Saccharomycotina</taxon>
        <taxon>Pichiomycetes</taxon>
        <taxon>Debaryomycetaceae</taxon>
        <taxon>Candida/Lodderomyces clade</taxon>
        <taxon>Lodderomyces</taxon>
    </lineage>
</organism>